<dbReference type="SMART" id="SM00220">
    <property type="entry name" value="S_TKc"/>
    <property type="match status" value="1"/>
</dbReference>
<sequence>MPDRYEVCKEISSGKTSTVFEARDKITGSTVAIKERSCALDCNTEAEISRELKICAKLNEELSGDPNILHPTDIIRTPDGARIITEICSGGELFEHLSRVGAFTEKEASRIVRQLLEGLKGLHERSIIHRDIKPENLLLTSSTLEDATLKITDFGCAIVLDEDAAEEVVGTIQYAAPEVFYCRYAPASDIWAVGILTYVLLSGLVPFDSESDIRRGKFNFDGDEWKPLSNAGKSFIENMLEVDADRRPTAAAALRHCWIREVGSARDDVLHCSGDLKADGLVDRYMATQQREEAAEIVTALREDFTNMGPEPLALAGFPSPYKDTHGDLDSSATSLSTPPQWRVDIEVSDLPSPTFSKLRRPSIPRLNSEVPVP</sequence>
<evidence type="ECO:0000313" key="9">
    <source>
        <dbReference type="Proteomes" id="UP001190700"/>
    </source>
</evidence>
<dbReference type="Pfam" id="PF00069">
    <property type="entry name" value="Pkinase"/>
    <property type="match status" value="1"/>
</dbReference>
<dbReference type="PROSITE" id="PS00108">
    <property type="entry name" value="PROTEIN_KINASE_ST"/>
    <property type="match status" value="1"/>
</dbReference>
<feature type="region of interest" description="Disordered" evidence="6">
    <location>
        <begin position="316"/>
        <end position="374"/>
    </location>
</feature>
<dbReference type="InterPro" id="IPR008271">
    <property type="entry name" value="Ser/Thr_kinase_AS"/>
</dbReference>
<dbReference type="EMBL" id="LGRX02014737">
    <property type="protein sequence ID" value="KAK3264180.1"/>
    <property type="molecule type" value="Genomic_DNA"/>
</dbReference>
<evidence type="ECO:0000256" key="1">
    <source>
        <dbReference type="ARBA" id="ARBA00022527"/>
    </source>
</evidence>
<dbReference type="InterPro" id="IPR011009">
    <property type="entry name" value="Kinase-like_dom_sf"/>
</dbReference>
<dbReference type="PROSITE" id="PS50011">
    <property type="entry name" value="PROTEIN_KINASE_DOM"/>
    <property type="match status" value="1"/>
</dbReference>
<evidence type="ECO:0000256" key="4">
    <source>
        <dbReference type="ARBA" id="ARBA00022777"/>
    </source>
</evidence>
<dbReference type="SUPFAM" id="SSF56112">
    <property type="entry name" value="Protein kinase-like (PK-like)"/>
    <property type="match status" value="1"/>
</dbReference>
<keyword evidence="2" id="KW-0808">Transferase</keyword>
<accession>A0AAE0FR75</accession>
<evidence type="ECO:0000256" key="6">
    <source>
        <dbReference type="SAM" id="MobiDB-lite"/>
    </source>
</evidence>
<keyword evidence="3" id="KW-0547">Nucleotide-binding</keyword>
<dbReference type="AlphaFoldDB" id="A0AAE0FR75"/>
<dbReference type="GO" id="GO:0004674">
    <property type="term" value="F:protein serine/threonine kinase activity"/>
    <property type="evidence" value="ECO:0007669"/>
    <property type="project" value="UniProtKB-KW"/>
</dbReference>
<gene>
    <name evidence="8" type="ORF">CYMTET_27063</name>
</gene>
<feature type="compositionally biased region" description="Polar residues" evidence="6">
    <location>
        <begin position="331"/>
        <end position="340"/>
    </location>
</feature>
<keyword evidence="1" id="KW-0723">Serine/threonine-protein kinase</keyword>
<reference evidence="8 9" key="1">
    <citation type="journal article" date="2015" name="Genome Biol. Evol.">
        <title>Comparative Genomics of a Bacterivorous Green Alga Reveals Evolutionary Causalities and Consequences of Phago-Mixotrophic Mode of Nutrition.</title>
        <authorList>
            <person name="Burns J.A."/>
            <person name="Paasch A."/>
            <person name="Narechania A."/>
            <person name="Kim E."/>
        </authorList>
    </citation>
    <scope>NUCLEOTIDE SEQUENCE [LARGE SCALE GENOMIC DNA]</scope>
    <source>
        <strain evidence="8 9">PLY_AMNH</strain>
    </source>
</reference>
<dbReference type="InterPro" id="IPR000719">
    <property type="entry name" value="Prot_kinase_dom"/>
</dbReference>
<evidence type="ECO:0000256" key="3">
    <source>
        <dbReference type="ARBA" id="ARBA00022741"/>
    </source>
</evidence>
<evidence type="ECO:0000313" key="8">
    <source>
        <dbReference type="EMBL" id="KAK3264180.1"/>
    </source>
</evidence>
<organism evidence="8 9">
    <name type="scientific">Cymbomonas tetramitiformis</name>
    <dbReference type="NCBI Taxonomy" id="36881"/>
    <lineage>
        <taxon>Eukaryota</taxon>
        <taxon>Viridiplantae</taxon>
        <taxon>Chlorophyta</taxon>
        <taxon>Pyramimonadophyceae</taxon>
        <taxon>Pyramimonadales</taxon>
        <taxon>Pyramimonadaceae</taxon>
        <taxon>Cymbomonas</taxon>
    </lineage>
</organism>
<proteinExistence type="predicted"/>
<dbReference type="Proteomes" id="UP001190700">
    <property type="component" value="Unassembled WGS sequence"/>
</dbReference>
<protein>
    <recommendedName>
        <fullName evidence="7">Protein kinase domain-containing protein</fullName>
    </recommendedName>
</protein>
<evidence type="ECO:0000256" key="2">
    <source>
        <dbReference type="ARBA" id="ARBA00022679"/>
    </source>
</evidence>
<dbReference type="GO" id="GO:0005524">
    <property type="term" value="F:ATP binding"/>
    <property type="evidence" value="ECO:0007669"/>
    <property type="project" value="UniProtKB-KW"/>
</dbReference>
<dbReference type="PANTHER" id="PTHR24349">
    <property type="entry name" value="SERINE/THREONINE-PROTEIN KINASE"/>
    <property type="match status" value="1"/>
</dbReference>
<dbReference type="Gene3D" id="1.10.510.10">
    <property type="entry name" value="Transferase(Phosphotransferase) domain 1"/>
    <property type="match status" value="1"/>
</dbReference>
<keyword evidence="4" id="KW-0418">Kinase</keyword>
<dbReference type="InterPro" id="IPR050205">
    <property type="entry name" value="CDPK_Ser/Thr_kinases"/>
</dbReference>
<evidence type="ECO:0000256" key="5">
    <source>
        <dbReference type="ARBA" id="ARBA00022840"/>
    </source>
</evidence>
<evidence type="ECO:0000259" key="7">
    <source>
        <dbReference type="PROSITE" id="PS50011"/>
    </source>
</evidence>
<feature type="domain" description="Protein kinase" evidence="7">
    <location>
        <begin position="5"/>
        <end position="259"/>
    </location>
</feature>
<comment type="caution">
    <text evidence="8">The sequence shown here is derived from an EMBL/GenBank/DDBJ whole genome shotgun (WGS) entry which is preliminary data.</text>
</comment>
<keyword evidence="5" id="KW-0067">ATP-binding</keyword>
<name>A0AAE0FR75_9CHLO</name>
<keyword evidence="9" id="KW-1185">Reference proteome</keyword>